<feature type="non-terminal residue" evidence="1">
    <location>
        <position position="1"/>
    </location>
</feature>
<name>A0A816ABI1_9BILA</name>
<keyword evidence="3" id="KW-1185">Reference proteome</keyword>
<proteinExistence type="predicted"/>
<evidence type="ECO:0000313" key="1">
    <source>
        <dbReference type="EMBL" id="CAF1593856.1"/>
    </source>
</evidence>
<gene>
    <name evidence="1" type="ORF">GPM918_LOCUS41939</name>
    <name evidence="2" type="ORF">SRO942_LOCUS43080</name>
</gene>
<reference evidence="1" key="1">
    <citation type="submission" date="2021-02" db="EMBL/GenBank/DDBJ databases">
        <authorList>
            <person name="Nowell W R."/>
        </authorList>
    </citation>
    <scope>NUCLEOTIDE SEQUENCE</scope>
</reference>
<accession>A0A816ABI1</accession>
<evidence type="ECO:0000313" key="3">
    <source>
        <dbReference type="Proteomes" id="UP000663829"/>
    </source>
</evidence>
<dbReference type="EMBL" id="CAJOBC010100448">
    <property type="protein sequence ID" value="CAF4467281.1"/>
    <property type="molecule type" value="Genomic_DNA"/>
</dbReference>
<organism evidence="1 3">
    <name type="scientific">Didymodactylos carnosus</name>
    <dbReference type="NCBI Taxonomy" id="1234261"/>
    <lineage>
        <taxon>Eukaryota</taxon>
        <taxon>Metazoa</taxon>
        <taxon>Spiralia</taxon>
        <taxon>Gnathifera</taxon>
        <taxon>Rotifera</taxon>
        <taxon>Eurotatoria</taxon>
        <taxon>Bdelloidea</taxon>
        <taxon>Philodinida</taxon>
        <taxon>Philodinidae</taxon>
        <taxon>Didymodactylos</taxon>
    </lineage>
</organism>
<sequence>INIQDIKRLSIKELNEILEHSPKLDELPEEIQSNEIYRLYLNQDTQNDWKADGYRWKSGSWRKWPKNNNLFKKKYFTCINGDGEETNPLPKLILMEMHDYRHHTFINEPNPQPLNKLKNPLKHLL</sequence>
<dbReference type="EMBL" id="CAJNOQ010034220">
    <property type="protein sequence ID" value="CAF1593856.1"/>
    <property type="molecule type" value="Genomic_DNA"/>
</dbReference>
<protein>
    <submittedName>
        <fullName evidence="1">Uncharacterized protein</fullName>
    </submittedName>
</protein>
<comment type="caution">
    <text evidence="1">The sequence shown here is derived from an EMBL/GenBank/DDBJ whole genome shotgun (WGS) entry which is preliminary data.</text>
</comment>
<evidence type="ECO:0000313" key="2">
    <source>
        <dbReference type="EMBL" id="CAF4467281.1"/>
    </source>
</evidence>
<dbReference type="AlphaFoldDB" id="A0A816ABI1"/>
<dbReference type="Proteomes" id="UP000681722">
    <property type="component" value="Unassembled WGS sequence"/>
</dbReference>
<dbReference type="Proteomes" id="UP000663829">
    <property type="component" value="Unassembled WGS sequence"/>
</dbReference>